<gene>
    <name evidence="1" type="ORF">DD924_17180</name>
</gene>
<dbReference type="AlphaFoldDB" id="A0A317Z3R4"/>
<name>A0A317Z3R4_STAPS</name>
<dbReference type="GO" id="GO:0003677">
    <property type="term" value="F:DNA binding"/>
    <property type="evidence" value="ECO:0007669"/>
    <property type="project" value="UniProtKB-KW"/>
</dbReference>
<accession>A0A317Z3R4</accession>
<feature type="non-terminal residue" evidence="1">
    <location>
        <position position="1"/>
    </location>
</feature>
<evidence type="ECO:0000313" key="1">
    <source>
        <dbReference type="EMBL" id="PWZ94557.1"/>
    </source>
</evidence>
<dbReference type="Proteomes" id="UP000246351">
    <property type="component" value="Unassembled WGS sequence"/>
</dbReference>
<reference evidence="1 2" key="1">
    <citation type="journal article" date="2018" name="Vet. Microbiol.">
        <title>Clonal diversity and geographic distribution of methicillin-resistant Staphylococcus pseudintermedius from Australian animals: Discovery of novel sequence types.</title>
        <authorList>
            <person name="Worthing K.A."/>
            <person name="Abraham S."/>
            <person name="Coombs G.W."/>
            <person name="Pang S."/>
            <person name="Saputra S."/>
            <person name="Jordan D."/>
            <person name="Trott D.J."/>
            <person name="Norris J.M."/>
        </authorList>
    </citation>
    <scope>NUCLEOTIDE SEQUENCE [LARGE SCALE GENOMIC DNA]</scope>
    <source>
        <strain evidence="1 2">ST71 3</strain>
    </source>
</reference>
<protein>
    <submittedName>
        <fullName evidence="1">DNA-binding response regulator</fullName>
    </submittedName>
</protein>
<evidence type="ECO:0000313" key="2">
    <source>
        <dbReference type="Proteomes" id="UP000246351"/>
    </source>
</evidence>
<keyword evidence="1" id="KW-0238">DNA-binding</keyword>
<sequence length="28" mass="3028">LRKKLAAMGMPSVIETKVGKGYIAHDNV</sequence>
<proteinExistence type="predicted"/>
<comment type="caution">
    <text evidence="1">The sequence shown here is derived from an EMBL/GenBank/DDBJ whole genome shotgun (WGS) entry which is preliminary data.</text>
</comment>
<organism evidence="1 2">
    <name type="scientific">Staphylococcus pseudintermedius</name>
    <dbReference type="NCBI Taxonomy" id="283734"/>
    <lineage>
        <taxon>Bacteria</taxon>
        <taxon>Bacillati</taxon>
        <taxon>Bacillota</taxon>
        <taxon>Bacilli</taxon>
        <taxon>Bacillales</taxon>
        <taxon>Staphylococcaceae</taxon>
        <taxon>Staphylococcus</taxon>
        <taxon>Staphylococcus intermedius group</taxon>
    </lineage>
</organism>
<dbReference type="EMBL" id="QEIV01001988">
    <property type="protein sequence ID" value="PWZ94557.1"/>
    <property type="molecule type" value="Genomic_DNA"/>
</dbReference>